<dbReference type="PANTHER" id="PTHR23150">
    <property type="entry name" value="SULFATASE MODIFYING FACTOR 1, 2"/>
    <property type="match status" value="1"/>
</dbReference>
<dbReference type="InterPro" id="IPR051043">
    <property type="entry name" value="Sulfatase_Mod_Factor_Kinase"/>
</dbReference>
<dbReference type="GO" id="GO:0120147">
    <property type="term" value="F:formylglycine-generating oxidase activity"/>
    <property type="evidence" value="ECO:0007669"/>
    <property type="project" value="TreeGrafter"/>
</dbReference>
<evidence type="ECO:0000259" key="1">
    <source>
        <dbReference type="Pfam" id="PF03781"/>
    </source>
</evidence>
<dbReference type="PANTHER" id="PTHR23150:SF19">
    <property type="entry name" value="FORMYLGLYCINE-GENERATING ENZYME"/>
    <property type="match status" value="1"/>
</dbReference>
<proteinExistence type="predicted"/>
<accession>A0A0A7PHB5</accession>
<dbReference type="STRING" id="1515612.SKP52_01950"/>
<sequence>MKAASHRGAPAPTPSLGGMRHIEGGAFAMGSDRFYAEERPARRVKVDSFWIDETPVTNAAFAAFVAATGYRTLAELPPDPKLYPGADLEGIQPGSLVFRKAAGLVDLDDPSQWWAFIEGADWRHPTGPGSSIEGLEQHPVVHVAHCDAEAYAKWAGKSLPTEAEWEYAARGGADGQEYAWGDELSPDGQILANYWLGLFPVSTIKADGNYRTTPVGSFPANGHGLVDMIGNVWEWTRDWYAAAQAAKTRSPCCAIPNPRGATLAQSYESGAPGSRIGRKVLKGGSHLCAVNYCQRYRPAARHPQQIDSATSHIGFRCVSRKRGE</sequence>
<dbReference type="Proteomes" id="UP000030907">
    <property type="component" value="Chromosome"/>
</dbReference>
<dbReference type="InterPro" id="IPR005532">
    <property type="entry name" value="SUMF_dom"/>
</dbReference>
<dbReference type="Gene3D" id="3.90.1580.10">
    <property type="entry name" value="paralog of FGE (formylglycine-generating enzyme)"/>
    <property type="match status" value="1"/>
</dbReference>
<dbReference type="EMBL" id="CP009122">
    <property type="protein sequence ID" value="AJA07327.1"/>
    <property type="molecule type" value="Genomic_DNA"/>
</dbReference>
<feature type="domain" description="Sulfatase-modifying factor enzyme-like" evidence="1">
    <location>
        <begin position="19"/>
        <end position="318"/>
    </location>
</feature>
<name>A0A0A7PHB5_9SPHN</name>
<dbReference type="Pfam" id="PF03781">
    <property type="entry name" value="FGE-sulfatase"/>
    <property type="match status" value="1"/>
</dbReference>
<dbReference type="AlphaFoldDB" id="A0A0A7PHB5"/>
<keyword evidence="3" id="KW-1185">Reference proteome</keyword>
<dbReference type="SUPFAM" id="SSF56436">
    <property type="entry name" value="C-type lectin-like"/>
    <property type="match status" value="1"/>
</dbReference>
<dbReference type="InterPro" id="IPR042095">
    <property type="entry name" value="SUMF_sf"/>
</dbReference>
<evidence type="ECO:0000313" key="2">
    <source>
        <dbReference type="EMBL" id="AJA07327.1"/>
    </source>
</evidence>
<organism evidence="2 3">
    <name type="scientific">Sphingopyxis fribergensis</name>
    <dbReference type="NCBI Taxonomy" id="1515612"/>
    <lineage>
        <taxon>Bacteria</taxon>
        <taxon>Pseudomonadati</taxon>
        <taxon>Pseudomonadota</taxon>
        <taxon>Alphaproteobacteria</taxon>
        <taxon>Sphingomonadales</taxon>
        <taxon>Sphingomonadaceae</taxon>
        <taxon>Sphingopyxis</taxon>
    </lineage>
</organism>
<dbReference type="InterPro" id="IPR016187">
    <property type="entry name" value="CTDL_fold"/>
</dbReference>
<dbReference type="HOGENOM" id="CLU_012431_4_0_5"/>
<dbReference type="KEGG" id="sphk:SKP52_01950"/>
<protein>
    <recommendedName>
        <fullName evidence="1">Sulfatase-modifying factor enzyme-like domain-containing protein</fullName>
    </recommendedName>
</protein>
<reference evidence="2 3" key="1">
    <citation type="journal article" date="2015" name="Int. J. Syst. Evol. Microbiol.">
        <title>Description of Sphingopyxis fribergensis sp. nov. - a soil bacterium with the ability to degrade styrene and phenylacetic acid.</title>
        <authorList>
            <person name="Oelschlagel M."/>
            <person name="Ruckert C."/>
            <person name="Kalinowski J."/>
            <person name="Schmidt G."/>
            <person name="Schlomann M."/>
            <person name="Tischler D."/>
        </authorList>
    </citation>
    <scope>NUCLEOTIDE SEQUENCE [LARGE SCALE GENOMIC DNA]</scope>
    <source>
        <strain evidence="2 3">Kp5.2</strain>
    </source>
</reference>
<gene>
    <name evidence="2" type="ORF">SKP52_01950</name>
</gene>
<evidence type="ECO:0000313" key="3">
    <source>
        <dbReference type="Proteomes" id="UP000030907"/>
    </source>
</evidence>